<comment type="cofactor">
    <cofactor evidence="10">
        <name>Mg(2+)</name>
        <dbReference type="ChEBI" id="CHEBI:18420"/>
    </cofactor>
    <cofactor evidence="10">
        <name>Mn(2+)</name>
        <dbReference type="ChEBI" id="CHEBI:29035"/>
    </cofactor>
</comment>
<dbReference type="GO" id="GO:0004519">
    <property type="term" value="F:endonuclease activity"/>
    <property type="evidence" value="ECO:0007669"/>
    <property type="project" value="UniProtKB-UniRule"/>
</dbReference>
<dbReference type="Proteomes" id="UP000215563">
    <property type="component" value="Unassembled WGS sequence"/>
</dbReference>
<dbReference type="OrthoDB" id="1550386at2"/>
<dbReference type="NCBIfam" id="TIGR00287">
    <property type="entry name" value="cas1"/>
    <property type="match status" value="1"/>
</dbReference>
<dbReference type="RefSeq" id="WP_020636198.1">
    <property type="nucleotide sequence ID" value="NZ_KB913032.1"/>
</dbReference>
<keyword evidence="5 10" id="KW-0460">Magnesium</keyword>
<dbReference type="InterPro" id="IPR042211">
    <property type="entry name" value="CRISPR-assoc_Cas1_N"/>
</dbReference>
<keyword evidence="1 10" id="KW-0540">Nuclease</keyword>
<dbReference type="InterPro" id="IPR002729">
    <property type="entry name" value="CRISPR-assoc_Cas1"/>
</dbReference>
<dbReference type="PANTHER" id="PTHR34353">
    <property type="entry name" value="CRISPR-ASSOCIATED ENDONUCLEASE CAS1 1"/>
    <property type="match status" value="1"/>
</dbReference>
<keyword evidence="3 10" id="KW-0255">Endonuclease</keyword>
<dbReference type="InterPro" id="IPR042206">
    <property type="entry name" value="CRISPR-assoc_Cas1_C"/>
</dbReference>
<comment type="function">
    <text evidence="10">CRISPR (clustered regularly interspaced short palindromic repeat), is an adaptive immune system that provides protection against mobile genetic elements (viruses, transposable elements and conjugative plasmids). CRISPR clusters contain spacers, sequences complementary to antecedent mobile elements, and target invading nucleic acids. CRISPR clusters are transcribed and processed into CRISPR RNA (crRNA). Acts as a dsDNA endonuclease. Involved in the integration of spacer DNA into the CRISPR cassette.</text>
</comment>
<organism evidence="11 12">
    <name type="scientific">Amycolatopsis alba DSM 44262</name>
    <dbReference type="NCBI Taxonomy" id="1125972"/>
    <lineage>
        <taxon>Bacteria</taxon>
        <taxon>Bacillati</taxon>
        <taxon>Actinomycetota</taxon>
        <taxon>Actinomycetes</taxon>
        <taxon>Pseudonocardiales</taxon>
        <taxon>Pseudonocardiaceae</taxon>
        <taxon>Amycolatopsis</taxon>
    </lineage>
</organism>
<comment type="similarity">
    <text evidence="10">Belongs to the CRISPR-associated endonuclease Cas1 family.</text>
</comment>
<gene>
    <name evidence="10 11" type="primary">cas1</name>
    <name evidence="11" type="ORF">CFP75_23970</name>
</gene>
<dbReference type="EMBL" id="NMQU01000074">
    <property type="protein sequence ID" value="OXM47542.1"/>
    <property type="molecule type" value="Genomic_DNA"/>
</dbReference>
<accession>A0A229RLK1</accession>
<protein>
    <recommendedName>
        <fullName evidence="10">CRISPR-associated endonuclease Cas1</fullName>
        <ecNumber evidence="10">3.1.-.-</ecNumber>
    </recommendedName>
</protein>
<name>A0A229RLK1_AMYAL</name>
<dbReference type="GO" id="GO:0051607">
    <property type="term" value="P:defense response to virus"/>
    <property type="evidence" value="ECO:0007669"/>
    <property type="project" value="UniProtKB-UniRule"/>
</dbReference>
<dbReference type="Pfam" id="PF01867">
    <property type="entry name" value="Cas_Cas1"/>
    <property type="match status" value="1"/>
</dbReference>
<evidence type="ECO:0000313" key="12">
    <source>
        <dbReference type="Proteomes" id="UP000215563"/>
    </source>
</evidence>
<feature type="binding site" evidence="10">
    <location>
        <position position="166"/>
    </location>
    <ligand>
        <name>Mn(2+)</name>
        <dbReference type="ChEBI" id="CHEBI:29035"/>
    </ligand>
</feature>
<keyword evidence="12" id="KW-1185">Reference proteome</keyword>
<feature type="binding site" evidence="10">
    <location>
        <position position="229"/>
    </location>
    <ligand>
        <name>Mn(2+)</name>
        <dbReference type="ChEBI" id="CHEBI:29035"/>
    </ligand>
</feature>
<dbReference type="Gene3D" id="1.20.120.920">
    <property type="entry name" value="CRISPR-associated endonuclease Cas1, C-terminal domain"/>
    <property type="match status" value="1"/>
</dbReference>
<keyword evidence="7 10" id="KW-0238">DNA-binding</keyword>
<reference evidence="11 12" key="1">
    <citation type="submission" date="2017-07" db="EMBL/GenBank/DDBJ databases">
        <title>Amycolatopsis alba DSM 44262 Genome sequencing and assembly.</title>
        <authorList>
            <person name="Kaur N."/>
            <person name="Mayilraj S."/>
        </authorList>
    </citation>
    <scope>NUCLEOTIDE SEQUENCE [LARGE SCALE GENOMIC DNA]</scope>
    <source>
        <strain evidence="11 12">DSM 44262</strain>
    </source>
</reference>
<dbReference type="Gene3D" id="3.100.10.20">
    <property type="entry name" value="CRISPR-associated endonuclease Cas1, N-terminal domain"/>
    <property type="match status" value="1"/>
</dbReference>
<proteinExistence type="inferred from homology"/>
<evidence type="ECO:0000256" key="5">
    <source>
        <dbReference type="ARBA" id="ARBA00022842"/>
    </source>
</evidence>
<evidence type="ECO:0000256" key="2">
    <source>
        <dbReference type="ARBA" id="ARBA00022723"/>
    </source>
</evidence>
<evidence type="ECO:0000256" key="10">
    <source>
        <dbReference type="HAMAP-Rule" id="MF_01470"/>
    </source>
</evidence>
<dbReference type="InterPro" id="IPR050646">
    <property type="entry name" value="Cas1"/>
</dbReference>
<keyword evidence="8 10" id="KW-0464">Manganese</keyword>
<dbReference type="AlphaFoldDB" id="A0A229RLK1"/>
<sequence>MTELLRTLFVTTPGTSLHLERDTVRIYHPDRPGRHVLPLVRIEQLVVWKGVEVTNDLLLRCASDNRAVTWLSRNGRFLGRVGGNQVGNPLLRLEQVRAHDDPRRRLEIAKAVVAGKLQNCWQLLLRVARDAEDTRQDKIRAVAAAHAEALVAAANAATLTELLGVEGAAARSYFQAMPLLAKGVPPGRTRRPPEDQFNCVLSFGYGMLRVAVVGALEQVGLDPCIGYLHTVRSGKPSLALDVMEEFRPLLVDRFVLTLFNRKEITPKHTIQDPAGGVTLTDEGRAFILDRWSRARERSWRHSVLHRDIPAALLPNVQARLLARNLRADQPVYQPWIAS</sequence>
<evidence type="ECO:0000256" key="9">
    <source>
        <dbReference type="ARBA" id="ARBA00038592"/>
    </source>
</evidence>
<dbReference type="GO" id="GO:0046872">
    <property type="term" value="F:metal ion binding"/>
    <property type="evidence" value="ECO:0007669"/>
    <property type="project" value="UniProtKB-UniRule"/>
</dbReference>
<evidence type="ECO:0000256" key="7">
    <source>
        <dbReference type="ARBA" id="ARBA00023125"/>
    </source>
</evidence>
<dbReference type="GO" id="GO:0016787">
    <property type="term" value="F:hydrolase activity"/>
    <property type="evidence" value="ECO:0007669"/>
    <property type="project" value="UniProtKB-KW"/>
</dbReference>
<dbReference type="EC" id="3.1.-.-" evidence="10"/>
<evidence type="ECO:0000256" key="8">
    <source>
        <dbReference type="ARBA" id="ARBA00023211"/>
    </source>
</evidence>
<keyword evidence="4 10" id="KW-0378">Hydrolase</keyword>
<evidence type="ECO:0000256" key="6">
    <source>
        <dbReference type="ARBA" id="ARBA00023118"/>
    </source>
</evidence>
<comment type="subunit">
    <text evidence="9 10">Homodimer, forms a heterotetramer with a Cas2 homodimer.</text>
</comment>
<comment type="caution">
    <text evidence="11">The sequence shown here is derived from an EMBL/GenBank/DDBJ whole genome shotgun (WGS) entry which is preliminary data.</text>
</comment>
<dbReference type="GO" id="GO:0003677">
    <property type="term" value="F:DNA binding"/>
    <property type="evidence" value="ECO:0007669"/>
    <property type="project" value="UniProtKB-KW"/>
</dbReference>
<evidence type="ECO:0000256" key="1">
    <source>
        <dbReference type="ARBA" id="ARBA00022722"/>
    </source>
</evidence>
<keyword evidence="2 10" id="KW-0479">Metal-binding</keyword>
<evidence type="ECO:0000313" key="11">
    <source>
        <dbReference type="EMBL" id="OXM47542.1"/>
    </source>
</evidence>
<evidence type="ECO:0000256" key="4">
    <source>
        <dbReference type="ARBA" id="ARBA00022801"/>
    </source>
</evidence>
<dbReference type="HAMAP" id="MF_01470">
    <property type="entry name" value="Cas1"/>
    <property type="match status" value="1"/>
</dbReference>
<feature type="binding site" evidence="10">
    <location>
        <position position="244"/>
    </location>
    <ligand>
        <name>Mn(2+)</name>
        <dbReference type="ChEBI" id="CHEBI:29035"/>
    </ligand>
</feature>
<dbReference type="GO" id="GO:0043571">
    <property type="term" value="P:maintenance of CRISPR repeat elements"/>
    <property type="evidence" value="ECO:0007669"/>
    <property type="project" value="UniProtKB-UniRule"/>
</dbReference>
<evidence type="ECO:0000256" key="3">
    <source>
        <dbReference type="ARBA" id="ARBA00022759"/>
    </source>
</evidence>
<keyword evidence="6 10" id="KW-0051">Antiviral defense</keyword>
<dbReference type="PANTHER" id="PTHR34353:SF2">
    <property type="entry name" value="CRISPR-ASSOCIATED ENDONUCLEASE CAS1 1"/>
    <property type="match status" value="1"/>
</dbReference>